<protein>
    <recommendedName>
        <fullName evidence="3">Peptidase M28 domain-containing protein</fullName>
    </recommendedName>
</protein>
<keyword evidence="1" id="KW-0808">Transferase</keyword>
<dbReference type="AlphaFoldDB" id="A0A8J4Q1E0"/>
<feature type="domain" description="Peptidase M28" evidence="3">
    <location>
        <begin position="85"/>
        <end position="304"/>
    </location>
</feature>
<dbReference type="Gene3D" id="3.40.630.10">
    <property type="entry name" value="Zn peptidases"/>
    <property type="match status" value="1"/>
</dbReference>
<organism evidence="4 5">
    <name type="scientific">Polysphondylium violaceum</name>
    <dbReference type="NCBI Taxonomy" id="133409"/>
    <lineage>
        <taxon>Eukaryota</taxon>
        <taxon>Amoebozoa</taxon>
        <taxon>Evosea</taxon>
        <taxon>Eumycetozoa</taxon>
        <taxon>Dictyostelia</taxon>
        <taxon>Dictyosteliales</taxon>
        <taxon>Dictyosteliaceae</taxon>
        <taxon>Polysphondylium</taxon>
    </lineage>
</organism>
<keyword evidence="2" id="KW-0012">Acyltransferase</keyword>
<gene>
    <name evidence="4" type="ORF">CYY_001780</name>
</gene>
<accession>A0A8J4Q1E0</accession>
<evidence type="ECO:0000256" key="2">
    <source>
        <dbReference type="ARBA" id="ARBA00023315"/>
    </source>
</evidence>
<dbReference type="PANTHER" id="PTHR12283:SF6">
    <property type="entry name" value="GLUTAMINYL-PEPTIDE CYCLOTRANSFERASE-RELATED"/>
    <property type="match status" value="1"/>
</dbReference>
<comment type="caution">
    <text evidence="4">The sequence shown here is derived from an EMBL/GenBank/DDBJ whole genome shotgun (WGS) entry which is preliminary data.</text>
</comment>
<proteinExistence type="predicted"/>
<evidence type="ECO:0000313" key="4">
    <source>
        <dbReference type="EMBL" id="KAF2076942.1"/>
    </source>
</evidence>
<dbReference type="InterPro" id="IPR040234">
    <property type="entry name" value="QC/QCL"/>
</dbReference>
<dbReference type="InterPro" id="IPR007484">
    <property type="entry name" value="Peptidase_M28"/>
</dbReference>
<dbReference type="PANTHER" id="PTHR12283">
    <property type="entry name" value="GLUTAMINYL-PEPTIDE CYCLOTRANSFERASE"/>
    <property type="match status" value="1"/>
</dbReference>
<dbReference type="SUPFAM" id="SSF53187">
    <property type="entry name" value="Zn-dependent exopeptidases"/>
    <property type="match status" value="1"/>
</dbReference>
<name>A0A8J4Q1E0_9MYCE</name>
<dbReference type="OrthoDB" id="3907302at2759"/>
<sequence>MPTAIAIKTVRVTTLKASLFKKYTESHIDRIDNHLSHVLKERVVDTKQHKQVQDYIVSQFDQEDWNVELNQFKDTTPHGMKTFTNIIVTSKSDNHDPHSQAMIIAAHYDSKYIKNIKFLGAIDSAVSVSMIIDLAHSLKDLTKESERKLIIIFFDGEEAFENWTPTDSIYGARHLASKLLKTELQHNDVGKPFYDTIDFFLLLDLIGASQPKFYMFSQKTEGLFKKLTEIEDKLAQRRLISVKPYKYFNNILQPHSIEDDHTPFLPHVPILHLIPVPFPSCWHTAKDNADVLDKTVIEDLSKIFRIFVASYLTSSNDI</sequence>
<evidence type="ECO:0000256" key="1">
    <source>
        <dbReference type="ARBA" id="ARBA00022679"/>
    </source>
</evidence>
<keyword evidence="5" id="KW-1185">Reference proteome</keyword>
<dbReference type="Pfam" id="PF04389">
    <property type="entry name" value="Peptidase_M28"/>
    <property type="match status" value="1"/>
</dbReference>
<evidence type="ECO:0000313" key="5">
    <source>
        <dbReference type="Proteomes" id="UP000695562"/>
    </source>
</evidence>
<dbReference type="GO" id="GO:0008270">
    <property type="term" value="F:zinc ion binding"/>
    <property type="evidence" value="ECO:0007669"/>
    <property type="project" value="TreeGrafter"/>
</dbReference>
<dbReference type="Proteomes" id="UP000695562">
    <property type="component" value="Unassembled WGS sequence"/>
</dbReference>
<evidence type="ECO:0000259" key="3">
    <source>
        <dbReference type="Pfam" id="PF04389"/>
    </source>
</evidence>
<dbReference type="EMBL" id="AJWJ01000044">
    <property type="protein sequence ID" value="KAF2076942.1"/>
    <property type="molecule type" value="Genomic_DNA"/>
</dbReference>
<reference evidence="4" key="1">
    <citation type="submission" date="2020-01" db="EMBL/GenBank/DDBJ databases">
        <title>Development of genomics and gene disruption for Polysphondylium violaceum indicates a role for the polyketide synthase stlB in stalk morphogenesis.</title>
        <authorList>
            <person name="Narita B."/>
            <person name="Kawabe Y."/>
            <person name="Kin K."/>
            <person name="Saito T."/>
            <person name="Gibbs R."/>
            <person name="Kuspa A."/>
            <person name="Muzny D."/>
            <person name="Queller D."/>
            <person name="Richards S."/>
            <person name="Strassman J."/>
            <person name="Sucgang R."/>
            <person name="Worley K."/>
            <person name="Schaap P."/>
        </authorList>
    </citation>
    <scope>NUCLEOTIDE SEQUENCE</scope>
    <source>
        <strain evidence="4">QSvi11</strain>
    </source>
</reference>
<dbReference type="GO" id="GO:0016603">
    <property type="term" value="F:glutaminyl-peptide cyclotransferase activity"/>
    <property type="evidence" value="ECO:0007669"/>
    <property type="project" value="TreeGrafter"/>
</dbReference>